<gene>
    <name evidence="1" type="ORF">FCULG_00002572</name>
</gene>
<organism evidence="1 2">
    <name type="scientific">Fusarium culmorum</name>
    <dbReference type="NCBI Taxonomy" id="5516"/>
    <lineage>
        <taxon>Eukaryota</taxon>
        <taxon>Fungi</taxon>
        <taxon>Dikarya</taxon>
        <taxon>Ascomycota</taxon>
        <taxon>Pezizomycotina</taxon>
        <taxon>Sordariomycetes</taxon>
        <taxon>Hypocreomycetidae</taxon>
        <taxon>Hypocreales</taxon>
        <taxon>Nectriaceae</taxon>
        <taxon>Fusarium</taxon>
    </lineage>
</organism>
<accession>A0A2T4GMJ8</accession>
<keyword evidence="2" id="KW-1185">Reference proteome</keyword>
<dbReference type="EMBL" id="PVEM01000012">
    <property type="protein sequence ID" value="PTD04747.1"/>
    <property type="molecule type" value="Genomic_DNA"/>
</dbReference>
<evidence type="ECO:0000313" key="1">
    <source>
        <dbReference type="EMBL" id="PTD04747.1"/>
    </source>
</evidence>
<comment type="caution">
    <text evidence="1">The sequence shown here is derived from an EMBL/GenBank/DDBJ whole genome shotgun (WGS) entry which is preliminary data.</text>
</comment>
<sequence>MPPRAAGDGDDSSSAQTNDGFIELSRAVVSRHPRFADLFQHSSLRWPGLYPEQAQIVINYLMYNEYRSERVPSGSHWDRQRLALHDAIYIHFNALERHLSGLMELCAIEIVHIALSLPILSFLCCITGYREWVHLNSRWFSPVMFHYIEYAMPDAAIGDIETFRALNFIDDYSRAVEILGPLLIALQQLI</sequence>
<dbReference type="AlphaFoldDB" id="A0A2T4GMJ8"/>
<dbReference type="OMA" id="CAIEIVH"/>
<proteinExistence type="predicted"/>
<protein>
    <submittedName>
        <fullName evidence="1">Uncharacterized protein</fullName>
    </submittedName>
</protein>
<evidence type="ECO:0000313" key="2">
    <source>
        <dbReference type="Proteomes" id="UP000241587"/>
    </source>
</evidence>
<dbReference type="Proteomes" id="UP000241587">
    <property type="component" value="Unassembled WGS sequence"/>
</dbReference>
<reference evidence="1 2" key="1">
    <citation type="submission" date="2018-02" db="EMBL/GenBank/DDBJ databases">
        <title>Fusarium culmorum secondary metabolites in fungal-bacterial-plant interactions.</title>
        <authorList>
            <person name="Schmidt R."/>
        </authorList>
    </citation>
    <scope>NUCLEOTIDE SEQUENCE [LARGE SCALE GENOMIC DNA]</scope>
    <source>
        <strain evidence="1 2">PV</strain>
    </source>
</reference>
<name>A0A2T4GMJ8_FUSCU</name>
<dbReference type="OrthoDB" id="5074008at2759"/>